<dbReference type="FunFam" id="1.20.81.30:FF:000001">
    <property type="entry name" value="Type II secretion system protein F"/>
    <property type="match status" value="2"/>
</dbReference>
<comment type="caution">
    <text evidence="10">The sequence shown here is derived from an EMBL/GenBank/DDBJ whole genome shotgun (WGS) entry which is preliminary data.</text>
</comment>
<protein>
    <recommendedName>
        <fullName evidence="9">Type II secretion system protein GspF domain-containing protein</fullName>
    </recommendedName>
</protein>
<evidence type="ECO:0000256" key="8">
    <source>
        <dbReference type="SAM" id="Phobius"/>
    </source>
</evidence>
<dbReference type="PANTHER" id="PTHR30012:SF0">
    <property type="entry name" value="TYPE II SECRETION SYSTEM PROTEIN F-RELATED"/>
    <property type="match status" value="1"/>
</dbReference>
<evidence type="ECO:0000256" key="1">
    <source>
        <dbReference type="ARBA" id="ARBA00004429"/>
    </source>
</evidence>
<gene>
    <name evidence="10" type="ORF">A2W52_02115</name>
</gene>
<dbReference type="GO" id="GO:0005886">
    <property type="term" value="C:plasma membrane"/>
    <property type="evidence" value="ECO:0007669"/>
    <property type="project" value="UniProtKB-SubCell"/>
</dbReference>
<dbReference type="InterPro" id="IPR042094">
    <property type="entry name" value="T2SS_GspF_sf"/>
</dbReference>
<dbReference type="PANTHER" id="PTHR30012">
    <property type="entry name" value="GENERAL SECRETION PATHWAY PROTEIN"/>
    <property type="match status" value="1"/>
</dbReference>
<dbReference type="Proteomes" id="UP000176493">
    <property type="component" value="Unassembled WGS sequence"/>
</dbReference>
<proteinExistence type="inferred from homology"/>
<evidence type="ECO:0000256" key="4">
    <source>
        <dbReference type="ARBA" id="ARBA00022519"/>
    </source>
</evidence>
<evidence type="ECO:0000256" key="2">
    <source>
        <dbReference type="ARBA" id="ARBA00005745"/>
    </source>
</evidence>
<evidence type="ECO:0000313" key="10">
    <source>
        <dbReference type="EMBL" id="OHA23502.1"/>
    </source>
</evidence>
<reference evidence="10 11" key="1">
    <citation type="journal article" date="2016" name="Nat. Commun.">
        <title>Thousands of microbial genomes shed light on interconnected biogeochemical processes in an aquifer system.</title>
        <authorList>
            <person name="Anantharaman K."/>
            <person name="Brown C.T."/>
            <person name="Hug L.A."/>
            <person name="Sharon I."/>
            <person name="Castelle C.J."/>
            <person name="Probst A.J."/>
            <person name="Thomas B.C."/>
            <person name="Singh A."/>
            <person name="Wilkins M.J."/>
            <person name="Karaoz U."/>
            <person name="Brodie E.L."/>
            <person name="Williams K.H."/>
            <person name="Hubbard S.S."/>
            <person name="Banfield J.F."/>
        </authorList>
    </citation>
    <scope>NUCLEOTIDE SEQUENCE [LARGE SCALE GENOMIC DNA]</scope>
</reference>
<comment type="subcellular location">
    <subcellularLocation>
        <location evidence="1">Cell inner membrane</location>
        <topology evidence="1">Multi-pass membrane protein</topology>
    </subcellularLocation>
</comment>
<keyword evidence="3" id="KW-1003">Cell membrane</keyword>
<evidence type="ECO:0000259" key="9">
    <source>
        <dbReference type="Pfam" id="PF00482"/>
    </source>
</evidence>
<dbReference type="Gene3D" id="1.20.81.30">
    <property type="entry name" value="Type II secretion system (T2SS), domain F"/>
    <property type="match status" value="2"/>
</dbReference>
<evidence type="ECO:0000313" key="11">
    <source>
        <dbReference type="Proteomes" id="UP000176493"/>
    </source>
</evidence>
<evidence type="ECO:0000256" key="7">
    <source>
        <dbReference type="ARBA" id="ARBA00023136"/>
    </source>
</evidence>
<comment type="similarity">
    <text evidence="2">Belongs to the GSP F family.</text>
</comment>
<keyword evidence="7 8" id="KW-0472">Membrane</keyword>
<evidence type="ECO:0000256" key="5">
    <source>
        <dbReference type="ARBA" id="ARBA00022692"/>
    </source>
</evidence>
<feature type="transmembrane region" description="Helical" evidence="8">
    <location>
        <begin position="380"/>
        <end position="401"/>
    </location>
</feature>
<dbReference type="InterPro" id="IPR018076">
    <property type="entry name" value="T2SS_GspF_dom"/>
</dbReference>
<keyword evidence="5 8" id="KW-0812">Transmembrane</keyword>
<sequence length="407" mass="43859">MRLKYKAQKTSGEFYEGERDATDKFTFARDLRKEGETLISASLINDSRPLYAFATGRLFLFFRRISAHDKIAFVRNLASMLGAGLTVSRSLAMLERQTRSKKLKSVITGVSGRISGGESLSQALAEYADVFQPLVVSMVKAGEEGGNLSASLFAVSDQLLRSYALQKKLKGALIYPVIVVSVMILVGVLLFVYVVPQLTSAFKEFNATLPISTKIVIGASEFLQHNLMLGVIVLAAALGGLLFAAKSQSGKRLIHFAVLRIPFAGQIVREANAARVGQTLSSLLSSGVEVTKALAITADVLSNTYHKDVLAAASKTVERGDTMSGVFREHEHLFSPFLSEMIAVGEETGKLSGMLKEAGAFFEAEVDQKIKNISTIIEPALMVAVGIAVGFFAVAMISPAYSLMNSI</sequence>
<evidence type="ECO:0000256" key="3">
    <source>
        <dbReference type="ARBA" id="ARBA00022475"/>
    </source>
</evidence>
<feature type="transmembrane region" description="Helical" evidence="8">
    <location>
        <begin position="227"/>
        <end position="245"/>
    </location>
</feature>
<dbReference type="EMBL" id="MHRJ01000005">
    <property type="protein sequence ID" value="OHA23502.1"/>
    <property type="molecule type" value="Genomic_DNA"/>
</dbReference>
<dbReference type="AlphaFoldDB" id="A0A1G2MKJ0"/>
<feature type="domain" description="Type II secretion system protein GspF" evidence="9">
    <location>
        <begin position="73"/>
        <end position="196"/>
    </location>
</feature>
<evidence type="ECO:0000256" key="6">
    <source>
        <dbReference type="ARBA" id="ARBA00022989"/>
    </source>
</evidence>
<dbReference type="InterPro" id="IPR003004">
    <property type="entry name" value="GspF/PilC"/>
</dbReference>
<feature type="transmembrane region" description="Helical" evidence="8">
    <location>
        <begin position="172"/>
        <end position="195"/>
    </location>
</feature>
<dbReference type="PRINTS" id="PR00812">
    <property type="entry name" value="BCTERIALGSPF"/>
</dbReference>
<organism evidence="10 11">
    <name type="scientific">Candidatus Taylorbacteria bacterium RIFCSPHIGHO2_02_49_25</name>
    <dbReference type="NCBI Taxonomy" id="1802305"/>
    <lineage>
        <taxon>Bacteria</taxon>
        <taxon>Candidatus Tayloriibacteriota</taxon>
    </lineage>
</organism>
<dbReference type="Pfam" id="PF00482">
    <property type="entry name" value="T2SSF"/>
    <property type="match status" value="2"/>
</dbReference>
<name>A0A1G2MKJ0_9BACT</name>
<feature type="domain" description="Type II secretion system protein GspF" evidence="9">
    <location>
        <begin position="279"/>
        <end position="399"/>
    </location>
</feature>
<keyword evidence="6 8" id="KW-1133">Transmembrane helix</keyword>
<keyword evidence="4" id="KW-0997">Cell inner membrane</keyword>
<accession>A0A1G2MKJ0</accession>